<dbReference type="AlphaFoldDB" id="A0A846HAF9"/>
<evidence type="ECO:0000256" key="1">
    <source>
        <dbReference type="ARBA" id="ARBA00022574"/>
    </source>
</evidence>
<evidence type="ECO:0000313" key="5">
    <source>
        <dbReference type="Proteomes" id="UP000031549"/>
    </source>
</evidence>
<dbReference type="InterPro" id="IPR020472">
    <property type="entry name" value="WD40_PAC1"/>
</dbReference>
<feature type="repeat" description="WD" evidence="3">
    <location>
        <begin position="27"/>
        <end position="61"/>
    </location>
</feature>
<dbReference type="PRINTS" id="PR00320">
    <property type="entry name" value="GPROTEINBRPT"/>
</dbReference>
<evidence type="ECO:0000256" key="3">
    <source>
        <dbReference type="PROSITE-ProRule" id="PRU00221"/>
    </source>
</evidence>
<dbReference type="EMBL" id="JTCM02000027">
    <property type="protein sequence ID" value="NEU73689.1"/>
    <property type="molecule type" value="Genomic_DNA"/>
</dbReference>
<keyword evidence="1 3" id="KW-0853">WD repeat</keyword>
<dbReference type="InterPro" id="IPR015943">
    <property type="entry name" value="WD40/YVTN_repeat-like_dom_sf"/>
</dbReference>
<dbReference type="SUPFAM" id="SSF50978">
    <property type="entry name" value="WD40 repeat-like"/>
    <property type="match status" value="1"/>
</dbReference>
<keyword evidence="5" id="KW-1185">Reference proteome</keyword>
<dbReference type="PANTHER" id="PTHR22847">
    <property type="entry name" value="WD40 REPEAT PROTEIN"/>
    <property type="match status" value="1"/>
</dbReference>
<feature type="repeat" description="WD" evidence="3">
    <location>
        <begin position="1"/>
        <end position="19"/>
    </location>
</feature>
<keyword evidence="2" id="KW-0677">Repeat</keyword>
<evidence type="ECO:0000313" key="4">
    <source>
        <dbReference type="EMBL" id="NEU73689.1"/>
    </source>
</evidence>
<dbReference type="PANTHER" id="PTHR22847:SF637">
    <property type="entry name" value="WD REPEAT DOMAIN 5B"/>
    <property type="match status" value="1"/>
</dbReference>
<dbReference type="PROSITE" id="PS50082">
    <property type="entry name" value="WD_REPEATS_2"/>
    <property type="match status" value="3"/>
</dbReference>
<dbReference type="Gene3D" id="2.130.10.10">
    <property type="entry name" value="YVTN repeat-like/Quinoprotein amine dehydrogenase"/>
    <property type="match status" value="1"/>
</dbReference>
<dbReference type="InterPro" id="IPR001680">
    <property type="entry name" value="WD40_rpt"/>
</dbReference>
<organism evidence="4 5">
    <name type="scientific">Hassallia byssoidea VB512170</name>
    <dbReference type="NCBI Taxonomy" id="1304833"/>
    <lineage>
        <taxon>Bacteria</taxon>
        <taxon>Bacillati</taxon>
        <taxon>Cyanobacteriota</taxon>
        <taxon>Cyanophyceae</taxon>
        <taxon>Nostocales</taxon>
        <taxon>Tolypothrichaceae</taxon>
        <taxon>Hassallia</taxon>
    </lineage>
</organism>
<dbReference type="InterPro" id="IPR036322">
    <property type="entry name" value="WD40_repeat_dom_sf"/>
</dbReference>
<protein>
    <recommendedName>
        <fullName evidence="6">WD40 repeat-like protein</fullName>
    </recommendedName>
</protein>
<comment type="caution">
    <text evidence="4">The sequence shown here is derived from an EMBL/GenBank/DDBJ whole genome shotgun (WGS) entry which is preliminary data.</text>
</comment>
<feature type="repeat" description="WD" evidence="3">
    <location>
        <begin position="69"/>
        <end position="100"/>
    </location>
</feature>
<dbReference type="PROSITE" id="PS50294">
    <property type="entry name" value="WD_REPEATS_REGION"/>
    <property type="match status" value="3"/>
</dbReference>
<dbReference type="Pfam" id="PF00400">
    <property type="entry name" value="WD40"/>
    <property type="match status" value="3"/>
</dbReference>
<evidence type="ECO:0008006" key="6">
    <source>
        <dbReference type="Google" id="ProtNLM"/>
    </source>
</evidence>
<gene>
    <name evidence="4" type="ORF">PI95_014255</name>
</gene>
<accession>A0A846HAF9</accession>
<dbReference type="SMART" id="SM00320">
    <property type="entry name" value="WD40"/>
    <property type="match status" value="2"/>
</dbReference>
<evidence type="ECO:0000256" key="2">
    <source>
        <dbReference type="ARBA" id="ARBA00022737"/>
    </source>
</evidence>
<feature type="non-terminal residue" evidence="4">
    <location>
        <position position="1"/>
    </location>
</feature>
<dbReference type="InterPro" id="IPR019775">
    <property type="entry name" value="WD40_repeat_CS"/>
</dbReference>
<dbReference type="Proteomes" id="UP000031549">
    <property type="component" value="Unassembled WGS sequence"/>
</dbReference>
<dbReference type="PROSITE" id="PS00678">
    <property type="entry name" value="WD_REPEATS_1"/>
    <property type="match status" value="2"/>
</dbReference>
<reference evidence="4 5" key="1">
    <citation type="journal article" date="2015" name="Genome Announc.">
        <title>Draft Genome Sequence of Cyanobacterium Hassallia byssoidea Strain VB512170, Isolated from Monuments in India.</title>
        <authorList>
            <person name="Singh D."/>
            <person name="Chandrababunaidu M.M."/>
            <person name="Panda A."/>
            <person name="Sen D."/>
            <person name="Bhattacharyya S."/>
            <person name="Adhikary S.P."/>
            <person name="Tripathy S."/>
        </authorList>
    </citation>
    <scope>NUCLEOTIDE SEQUENCE [LARGE SCALE GENOMIC DNA]</scope>
    <source>
        <strain evidence="4 5">VB512170</strain>
    </source>
</reference>
<name>A0A846HAF9_9CYAN</name>
<proteinExistence type="predicted"/>
<dbReference type="RefSeq" id="WP_373695705.1">
    <property type="nucleotide sequence ID" value="NZ_JTCM02000027.1"/>
</dbReference>
<sequence length="150" mass="15990">GQTIVSGGEDGTVRLWNFQGLPLAEPFGGHQGGVYSVAISPDGQTIVSGGSDGTVRLWNFQGLPLAEPFGGHQGGVRSVAISADGQTIVSGGSDGTVRLWRGGWRGWLQVCCDRLRYHPIFTNPPTEEAKAACEVCRKYVWSKEEVKSGD</sequence>